<dbReference type="OrthoDB" id="10362127at2759"/>
<organism evidence="2 4">
    <name type="scientific">Gibberella zeae (strain ATCC MYA-4620 / CBS 123657 / FGSC 9075 / NRRL 31084 / PH-1)</name>
    <name type="common">Wheat head blight fungus</name>
    <name type="synonym">Fusarium graminearum</name>
    <dbReference type="NCBI Taxonomy" id="229533"/>
    <lineage>
        <taxon>Eukaryota</taxon>
        <taxon>Fungi</taxon>
        <taxon>Dikarya</taxon>
        <taxon>Ascomycota</taxon>
        <taxon>Pezizomycotina</taxon>
        <taxon>Sordariomycetes</taxon>
        <taxon>Hypocreomycetidae</taxon>
        <taxon>Hypocreales</taxon>
        <taxon>Nectriaceae</taxon>
        <taxon>Fusarium</taxon>
    </lineage>
</organism>
<dbReference type="AlphaFoldDB" id="I1S0A7"/>
<dbReference type="InParanoid" id="I1S0A7"/>
<dbReference type="RefSeq" id="XP_011319066.1">
    <property type="nucleotide sequence ID" value="XM_011320764.1"/>
</dbReference>
<gene>
    <name evidence="3" type="primary">FG10128.1</name>
    <name evidence="2" type="ORF">FGRAMPH1_01T07353</name>
</gene>
<protein>
    <submittedName>
        <fullName evidence="2">Chromosome 1, complete genome</fullName>
    </submittedName>
</protein>
<reference evidence="2 4" key="4">
    <citation type="journal article" date="2015" name="BMC Genomics">
        <title>The completed genome sequence of the pathogenic ascomycete fungus Fusarium graminearum.</title>
        <authorList>
            <person name="King R."/>
            <person name="Urban M."/>
            <person name="Hammond-Kosack M.C."/>
            <person name="Hassani-Pak K."/>
            <person name="Hammond-Kosack K.E."/>
        </authorList>
    </citation>
    <scope>NUCLEOTIDE SEQUENCE [LARGE SCALE GENOMIC DNA]</scope>
    <source>
        <strain evidence="4">ATCC MYA-4620 / CBS 123657 / FGSC 9075 / NRRL 31084 / PH-1</strain>
        <strain evidence="2">PH-1</strain>
    </source>
</reference>
<evidence type="ECO:0000256" key="1">
    <source>
        <dbReference type="SAM" id="MobiDB-lite"/>
    </source>
</evidence>
<feature type="compositionally biased region" description="Basic and acidic residues" evidence="1">
    <location>
        <begin position="108"/>
        <end position="124"/>
    </location>
</feature>
<evidence type="ECO:0000313" key="4">
    <source>
        <dbReference type="Proteomes" id="UP000070720"/>
    </source>
</evidence>
<reference evidence="3 4" key="2">
    <citation type="journal article" date="2010" name="Nature">
        <title>Comparative genomics reveals mobile pathogenicity chromosomes in Fusarium.</title>
        <authorList>
            <person name="Ma L.J."/>
            <person name="van der Does H.C."/>
            <person name="Borkovich K.A."/>
            <person name="Coleman J.J."/>
            <person name="Daboussi M.J."/>
            <person name="Di Pietro A."/>
            <person name="Dufresne M."/>
            <person name="Freitag M."/>
            <person name="Grabherr M."/>
            <person name="Henrissat B."/>
            <person name="Houterman P.M."/>
            <person name="Kang S."/>
            <person name="Shim W.B."/>
            <person name="Woloshuk C."/>
            <person name="Xie X."/>
            <person name="Xu J.R."/>
            <person name="Antoniw J."/>
            <person name="Baker S.E."/>
            <person name="Bluhm B.H."/>
            <person name="Breakspear A."/>
            <person name="Brown D.W."/>
            <person name="Butchko R.A."/>
            <person name="Chapman S."/>
            <person name="Coulson R."/>
            <person name="Coutinho P.M."/>
            <person name="Danchin E.G."/>
            <person name="Diener A."/>
            <person name="Gale L.R."/>
            <person name="Gardiner D.M."/>
            <person name="Goff S."/>
            <person name="Hammond-Kosack K.E."/>
            <person name="Hilburn K."/>
            <person name="Hua-Van A."/>
            <person name="Jonkers W."/>
            <person name="Kazan K."/>
            <person name="Kodira C.D."/>
            <person name="Koehrsen M."/>
            <person name="Kumar L."/>
            <person name="Lee Y.H."/>
            <person name="Li L."/>
            <person name="Manners J.M."/>
            <person name="Miranda-Saavedra D."/>
            <person name="Mukherjee M."/>
            <person name="Park G."/>
            <person name="Park J."/>
            <person name="Park S.Y."/>
            <person name="Proctor R.H."/>
            <person name="Regev A."/>
            <person name="Ruiz-Roldan M.C."/>
            <person name="Sain D."/>
            <person name="Sakthikumar S."/>
            <person name="Sykes S."/>
            <person name="Schwartz D.C."/>
            <person name="Turgeon B.G."/>
            <person name="Wapinski I."/>
            <person name="Yoder O."/>
            <person name="Young S."/>
            <person name="Zeng Q."/>
            <person name="Zhou S."/>
            <person name="Galagan J."/>
            <person name="Cuomo C.A."/>
            <person name="Kistler H.C."/>
            <person name="Rep M."/>
        </authorList>
    </citation>
    <scope>GENOME REANNOTATION</scope>
    <source>
        <strain evidence="4">ATCC MYA-4620 / CBS 123657 / FGSC 9075 / NRRL 31084 / PH-1</strain>
        <strain evidence="3">PH-1 / ATCC MYA-4620 / FGSC 9075 / NRRL 31084</strain>
    </source>
</reference>
<proteinExistence type="predicted"/>
<dbReference type="EnsemblFungi" id="CEF75481">
    <property type="protein sequence ID" value="CEF75481"/>
    <property type="gene ID" value="FGRRES_10128_M"/>
</dbReference>
<dbReference type="Proteomes" id="UP000070720">
    <property type="component" value="Chromosome 1"/>
</dbReference>
<keyword evidence="4" id="KW-1185">Reference proteome</keyword>
<feature type="region of interest" description="Disordered" evidence="1">
    <location>
        <begin position="70"/>
        <end position="132"/>
    </location>
</feature>
<dbReference type="EMBL" id="HG970332">
    <property type="protein sequence ID" value="CEF75481.1"/>
    <property type="molecule type" value="Genomic_DNA"/>
</dbReference>
<evidence type="ECO:0000313" key="3">
    <source>
        <dbReference type="EnsemblFungi" id="CEF75481"/>
    </source>
</evidence>
<reference key="3">
    <citation type="submission" date="2014-02" db="EMBL/GenBank/DDBJ databases">
        <title>A revised Fusarium graminearum genomic reference sequence using whole shotgun re-sequencing.</title>
        <authorList>
            <person name="King R."/>
            <person name="Urban M."/>
            <person name="Hassani-Pak K."/>
            <person name="Hammond-Kosack K."/>
        </authorList>
    </citation>
    <scope>NUCLEOTIDE SEQUENCE</scope>
    <source>
        <strain>PH-1</strain>
    </source>
</reference>
<evidence type="ECO:0000313" key="2">
    <source>
        <dbReference type="EMBL" id="CEF75481.1"/>
    </source>
</evidence>
<sequence length="185" mass="19958">MHNKLVQPGPVAGQGQAITSLLSWGAYLMHTQKKPVPGDVHKWITSGQHAGCSPMQDFSTETGEMLSIGSCGRGKQEAGLGKDLTWTDEGGPRNDDGPELTGYPSSAFDKERKEKKQVKDKTSKYDLTPSEAPYSMGPALNRSQLSNLASLYPNCALVPFFLESTAEGQHPSAYMLKREGTDGAL</sequence>
<reference evidence="3" key="5">
    <citation type="submission" date="2017-01" db="UniProtKB">
        <authorList>
            <consortium name="EnsemblFungi"/>
        </authorList>
    </citation>
    <scope>IDENTIFICATION</scope>
    <source>
        <strain evidence="3">PH-1 / ATCC MYA-4620 / FGSC 9075 / NRRL 31084</strain>
    </source>
</reference>
<dbReference type="HOGENOM" id="CLU_1461441_0_0_1"/>
<dbReference type="VEuPathDB" id="FungiDB:FGRAMPH1_01G07353"/>
<accession>I1S0A7</accession>
<reference evidence="3 4" key="1">
    <citation type="journal article" date="2007" name="Science">
        <title>The Fusarium graminearum genome reveals a link between localized polymorphism and pathogen specialization.</title>
        <authorList>
            <person name="Cuomo C.A."/>
            <person name="Gueldener U."/>
            <person name="Xu J.-R."/>
            <person name="Trail F."/>
            <person name="Turgeon B.G."/>
            <person name="Di Pietro A."/>
            <person name="Walton J.D."/>
            <person name="Ma L.-J."/>
            <person name="Baker S.E."/>
            <person name="Rep M."/>
            <person name="Adam G."/>
            <person name="Antoniw J."/>
            <person name="Baldwin T."/>
            <person name="Calvo S.E."/>
            <person name="Chang Y.-L."/>
            <person name="DeCaprio D."/>
            <person name="Gale L.R."/>
            <person name="Gnerre S."/>
            <person name="Goswami R.S."/>
            <person name="Hammond-Kosack K."/>
            <person name="Harris L.J."/>
            <person name="Hilburn K."/>
            <person name="Kennell J.C."/>
            <person name="Kroken S."/>
            <person name="Magnuson J.K."/>
            <person name="Mannhaupt G."/>
            <person name="Mauceli E.W."/>
            <person name="Mewes H.-W."/>
            <person name="Mitterbauer R."/>
            <person name="Muehlbauer G."/>
            <person name="Muensterkoetter M."/>
            <person name="Nelson D."/>
            <person name="O'Donnell K."/>
            <person name="Ouellet T."/>
            <person name="Qi W."/>
            <person name="Quesneville H."/>
            <person name="Roncero M.I.G."/>
            <person name="Seong K.-Y."/>
            <person name="Tetko I.V."/>
            <person name="Urban M."/>
            <person name="Waalwijk C."/>
            <person name="Ward T.J."/>
            <person name="Yao J."/>
            <person name="Birren B.W."/>
            <person name="Kistler H.C."/>
        </authorList>
    </citation>
    <scope>NUCLEOTIDE SEQUENCE [LARGE SCALE GENOMIC DNA]</scope>
    <source>
        <strain evidence="4">ATCC MYA-4620 / CBS 123657 / FGSC 9075 / NRRL 31084 / PH-1</strain>
        <strain evidence="3">PH-1 / ATCC MYA-4620 / FGSC 9075 / NRRL 31084</strain>
    </source>
</reference>
<name>I1S0A7_GIBZE</name>
<dbReference type="KEGG" id="fgr:FGSG_10128"/>